<evidence type="ECO:0000313" key="1">
    <source>
        <dbReference type="EMBL" id="GAG00485.1"/>
    </source>
</evidence>
<dbReference type="EMBL" id="BARS01027706">
    <property type="protein sequence ID" value="GAG00485.1"/>
    <property type="molecule type" value="Genomic_DNA"/>
</dbReference>
<name>X0U4L9_9ZZZZ</name>
<sequence length="265" mass="29512">PTPVSRLEMLGGPQGLVDWLLNMHVKNVRKAINDMFVVDPYLVNVADMKSPDAGKLIRLRRPAWGKSLTKEAVTQLQVQDVTRQNIGDIGFISQLMHRVGGADDPMGGQLRTGGPERLTGREFQGTRQSGMLRYERVARVAGMMAMQDIGYMFASHNQQLLSQETYARAVGRWPQVLMDEYGVGPQDRIPVSPFDLLIDFDVLVKDGSIPGGSYNDAWTQLFQVIAAQPLLLMKFDIVRIFKHIARSLGAKNVEDFEIVGRANSS</sequence>
<accession>X0U4L9</accession>
<feature type="non-terminal residue" evidence="1">
    <location>
        <position position="1"/>
    </location>
</feature>
<comment type="caution">
    <text evidence="1">The sequence shown here is derived from an EMBL/GenBank/DDBJ whole genome shotgun (WGS) entry which is preliminary data.</text>
</comment>
<dbReference type="AlphaFoldDB" id="X0U4L9"/>
<reference evidence="1" key="1">
    <citation type="journal article" date="2014" name="Front. Microbiol.">
        <title>High frequency of phylogenetically diverse reductive dehalogenase-homologous genes in deep subseafloor sedimentary metagenomes.</title>
        <authorList>
            <person name="Kawai M."/>
            <person name="Futagami T."/>
            <person name="Toyoda A."/>
            <person name="Takaki Y."/>
            <person name="Nishi S."/>
            <person name="Hori S."/>
            <person name="Arai W."/>
            <person name="Tsubouchi T."/>
            <person name="Morono Y."/>
            <person name="Uchiyama I."/>
            <person name="Ito T."/>
            <person name="Fujiyama A."/>
            <person name="Inagaki F."/>
            <person name="Takami H."/>
        </authorList>
    </citation>
    <scope>NUCLEOTIDE SEQUENCE</scope>
    <source>
        <strain evidence="1">Expedition CK06-06</strain>
    </source>
</reference>
<protein>
    <submittedName>
        <fullName evidence="1">Uncharacterized protein</fullName>
    </submittedName>
</protein>
<gene>
    <name evidence="1" type="ORF">S01H1_43484</name>
</gene>
<organism evidence="1">
    <name type="scientific">marine sediment metagenome</name>
    <dbReference type="NCBI Taxonomy" id="412755"/>
    <lineage>
        <taxon>unclassified sequences</taxon>
        <taxon>metagenomes</taxon>
        <taxon>ecological metagenomes</taxon>
    </lineage>
</organism>
<proteinExistence type="predicted"/>
<feature type="non-terminal residue" evidence="1">
    <location>
        <position position="265"/>
    </location>
</feature>